<gene>
    <name evidence="1" type="ORF">MRB53_018020</name>
</gene>
<sequence>MAFGFNMMAQKTLTWSSAVEVVCDGRRERIMGSVMLKGKGRRSLLSSILLLVSTTATAAPAPALEPESKKSLIQKYLKKSEENKAKNDKERLDDYYKRNYKDYFGFIEGSLKDKKEELSESEKGILEWLQTNK</sequence>
<keyword evidence="2" id="KW-1185">Reference proteome</keyword>
<dbReference type="EMBL" id="CM056813">
    <property type="protein sequence ID" value="KAJ8641326.1"/>
    <property type="molecule type" value="Genomic_DNA"/>
</dbReference>
<comment type="caution">
    <text evidence="1">The sequence shown here is derived from an EMBL/GenBank/DDBJ whole genome shotgun (WGS) entry which is preliminary data.</text>
</comment>
<reference evidence="1 2" key="1">
    <citation type="journal article" date="2022" name="Hortic Res">
        <title>A haplotype resolved chromosomal level avocado genome allows analysis of novel avocado genes.</title>
        <authorList>
            <person name="Nath O."/>
            <person name="Fletcher S.J."/>
            <person name="Hayward A."/>
            <person name="Shaw L.M."/>
            <person name="Masouleh A.K."/>
            <person name="Furtado A."/>
            <person name="Henry R.J."/>
            <person name="Mitter N."/>
        </authorList>
    </citation>
    <scope>NUCLEOTIDE SEQUENCE [LARGE SCALE GENOMIC DNA]</scope>
    <source>
        <strain evidence="2">cv. Hass</strain>
    </source>
</reference>
<name>A0ACC2M6R5_PERAE</name>
<evidence type="ECO:0000313" key="2">
    <source>
        <dbReference type="Proteomes" id="UP001234297"/>
    </source>
</evidence>
<accession>A0ACC2M6R5</accession>
<dbReference type="Proteomes" id="UP001234297">
    <property type="component" value="Chromosome 5"/>
</dbReference>
<organism evidence="1 2">
    <name type="scientific">Persea americana</name>
    <name type="common">Avocado</name>
    <dbReference type="NCBI Taxonomy" id="3435"/>
    <lineage>
        <taxon>Eukaryota</taxon>
        <taxon>Viridiplantae</taxon>
        <taxon>Streptophyta</taxon>
        <taxon>Embryophyta</taxon>
        <taxon>Tracheophyta</taxon>
        <taxon>Spermatophyta</taxon>
        <taxon>Magnoliopsida</taxon>
        <taxon>Magnoliidae</taxon>
        <taxon>Laurales</taxon>
        <taxon>Lauraceae</taxon>
        <taxon>Persea</taxon>
    </lineage>
</organism>
<proteinExistence type="predicted"/>
<protein>
    <submittedName>
        <fullName evidence="1">Uncharacterized protein</fullName>
    </submittedName>
</protein>
<evidence type="ECO:0000313" key="1">
    <source>
        <dbReference type="EMBL" id="KAJ8641326.1"/>
    </source>
</evidence>